<evidence type="ECO:0000259" key="7">
    <source>
        <dbReference type="Pfam" id="PF00884"/>
    </source>
</evidence>
<feature type="signal peptide" evidence="6">
    <location>
        <begin position="1"/>
        <end position="26"/>
    </location>
</feature>
<keyword evidence="2 6" id="KW-0732">Signal</keyword>
<evidence type="ECO:0000256" key="1">
    <source>
        <dbReference type="ARBA" id="ARBA00008779"/>
    </source>
</evidence>
<feature type="chain" id="PRO_5043605012" evidence="6">
    <location>
        <begin position="27"/>
        <end position="477"/>
    </location>
</feature>
<proteinExistence type="inferred from homology"/>
<dbReference type="PROSITE" id="PS00523">
    <property type="entry name" value="SULFATASE_1"/>
    <property type="match status" value="1"/>
</dbReference>
<comment type="similarity">
    <text evidence="1">Belongs to the sulfatase family.</text>
</comment>
<dbReference type="InterPro" id="IPR000917">
    <property type="entry name" value="Sulfatase_N"/>
</dbReference>
<dbReference type="RefSeq" id="WP_406700042.1">
    <property type="nucleotide sequence ID" value="NZ_CP155447.1"/>
</dbReference>
<evidence type="ECO:0000256" key="2">
    <source>
        <dbReference type="ARBA" id="ARBA00022729"/>
    </source>
</evidence>
<evidence type="ECO:0000256" key="6">
    <source>
        <dbReference type="SAM" id="SignalP"/>
    </source>
</evidence>
<dbReference type="PANTHER" id="PTHR43108:SF6">
    <property type="entry name" value="N-SULPHOGLUCOSAMINE SULPHOHYDROLASE"/>
    <property type="match status" value="1"/>
</dbReference>
<reference evidence="8" key="1">
    <citation type="submission" date="2024-05" db="EMBL/GenBank/DDBJ databases">
        <title>Planctomycetes of the genus Singulisphaera possess chitinolytic capabilities.</title>
        <authorList>
            <person name="Ivanova A."/>
        </authorList>
    </citation>
    <scope>NUCLEOTIDE SEQUENCE</scope>
    <source>
        <strain evidence="8">Ch08T</strain>
    </source>
</reference>
<sequence>MMLKPWSLATATLVAVLMTWLTPATAAPDPKRPNVVVVVVDDLRWDELGCTGHPFARTPNIDRIAAEGATFRNAFATTPLCSPSRASILTGLYPHKNGIVDNTARDAQSHRLVTFPRRLHDAGYETAFVGKWHMGNDNSRRPGFDYWACLKGQGTSYDPEIDIDGQTSQLKGYVTDLLNAQAQKFLAHAGSASKPFVLFMAQKGLHPETAQAADGTLSDPNASQFIPAERHKTLYATDPVPRRPNVNDTLEGKPALKREVPGVPPLSVATGTSDETVRDRQRMLASIDEGVGQILKTLESTGQLDKTILVVMSDHGYFYGEHGLSVERRLAYEEAIRIPLLVRYPPLVKAGLKVDQTILTIDLAPTLLELGGLAPPVEIHGTSFVPLLRGENVRLHDAFLIEHTSDKVFPRMANLGYQAVRDPRWKYIRYRELSHADELYDLEADPYELTNRISDPAAQATLKQLKTKLDTILQETR</sequence>
<organism evidence="8">
    <name type="scientific">Singulisphaera sp. Ch08</name>
    <dbReference type="NCBI Taxonomy" id="3120278"/>
    <lineage>
        <taxon>Bacteria</taxon>
        <taxon>Pseudomonadati</taxon>
        <taxon>Planctomycetota</taxon>
        <taxon>Planctomycetia</taxon>
        <taxon>Isosphaerales</taxon>
        <taxon>Isosphaeraceae</taxon>
        <taxon>Singulisphaera</taxon>
    </lineage>
</organism>
<feature type="domain" description="Sulfatase N-terminal" evidence="7">
    <location>
        <begin position="33"/>
        <end position="372"/>
    </location>
</feature>
<evidence type="ECO:0000313" key="8">
    <source>
        <dbReference type="EMBL" id="XBH07199.1"/>
    </source>
</evidence>
<feature type="region of interest" description="Disordered" evidence="5">
    <location>
        <begin position="256"/>
        <end position="275"/>
    </location>
</feature>
<evidence type="ECO:0000256" key="4">
    <source>
        <dbReference type="ARBA" id="ARBA00023180"/>
    </source>
</evidence>
<keyword evidence="3 8" id="KW-0378">Hydrolase</keyword>
<dbReference type="GO" id="GO:0016787">
    <property type="term" value="F:hydrolase activity"/>
    <property type="evidence" value="ECO:0007669"/>
    <property type="project" value="UniProtKB-KW"/>
</dbReference>
<dbReference type="InterPro" id="IPR017850">
    <property type="entry name" value="Alkaline_phosphatase_core_sf"/>
</dbReference>
<dbReference type="AlphaFoldDB" id="A0AAU7CPE2"/>
<name>A0AAU7CPE2_9BACT</name>
<evidence type="ECO:0000256" key="3">
    <source>
        <dbReference type="ARBA" id="ARBA00022801"/>
    </source>
</evidence>
<evidence type="ECO:0000256" key="5">
    <source>
        <dbReference type="SAM" id="MobiDB-lite"/>
    </source>
</evidence>
<dbReference type="SUPFAM" id="SSF53649">
    <property type="entry name" value="Alkaline phosphatase-like"/>
    <property type="match status" value="1"/>
</dbReference>
<dbReference type="Gene3D" id="3.40.720.10">
    <property type="entry name" value="Alkaline Phosphatase, subunit A"/>
    <property type="match status" value="1"/>
</dbReference>
<dbReference type="PROSITE" id="PS00149">
    <property type="entry name" value="SULFATASE_2"/>
    <property type="match status" value="1"/>
</dbReference>
<dbReference type="InterPro" id="IPR024607">
    <property type="entry name" value="Sulfatase_CS"/>
</dbReference>
<dbReference type="PANTHER" id="PTHR43108">
    <property type="entry name" value="N-ACETYLGLUCOSAMINE-6-SULFATASE FAMILY MEMBER"/>
    <property type="match status" value="1"/>
</dbReference>
<accession>A0AAU7CPE2</accession>
<gene>
    <name evidence="8" type="ORF">V5E97_14490</name>
</gene>
<dbReference type="Pfam" id="PF00884">
    <property type="entry name" value="Sulfatase"/>
    <property type="match status" value="1"/>
</dbReference>
<protein>
    <submittedName>
        <fullName evidence="8">Sulfatase-like hydrolase/transferase</fullName>
    </submittedName>
</protein>
<dbReference type="EMBL" id="CP155447">
    <property type="protein sequence ID" value="XBH07199.1"/>
    <property type="molecule type" value="Genomic_DNA"/>
</dbReference>
<keyword evidence="4" id="KW-0325">Glycoprotein</keyword>